<feature type="non-terminal residue" evidence="3">
    <location>
        <position position="1"/>
    </location>
</feature>
<evidence type="ECO:0008006" key="5">
    <source>
        <dbReference type="Google" id="ProtNLM"/>
    </source>
</evidence>
<keyword evidence="1" id="KW-0430">Lectin</keyword>
<dbReference type="PANTHER" id="PTHR23250">
    <property type="entry name" value="DYSFERLIN-RELATED"/>
    <property type="match status" value="1"/>
</dbReference>
<dbReference type="Pfam" id="PF19193">
    <property type="entry name" value="Tectonin"/>
    <property type="match status" value="1"/>
</dbReference>
<proteinExistence type="inferred from homology"/>
<name>A0A5N5SIX8_9CRUS</name>
<comment type="caution">
    <text evidence="3">The sequence shown here is derived from an EMBL/GenBank/DDBJ whole genome shotgun (WGS) entry which is preliminary data.</text>
</comment>
<gene>
    <name evidence="3" type="ORF">Anas_06827</name>
</gene>
<evidence type="ECO:0000313" key="3">
    <source>
        <dbReference type="EMBL" id="KAB7493792.1"/>
    </source>
</evidence>
<evidence type="ECO:0000256" key="2">
    <source>
        <dbReference type="ARBA" id="ARBA00038331"/>
    </source>
</evidence>
<dbReference type="Proteomes" id="UP000326759">
    <property type="component" value="Unassembled WGS sequence"/>
</dbReference>
<dbReference type="PANTHER" id="PTHR23250:SF3">
    <property type="entry name" value="FISH-EGG LECTIN-LIKE ISOFORM X1-RELATED"/>
    <property type="match status" value="1"/>
</dbReference>
<keyword evidence="4" id="KW-1185">Reference proteome</keyword>
<organism evidence="3 4">
    <name type="scientific">Armadillidium nasatum</name>
    <dbReference type="NCBI Taxonomy" id="96803"/>
    <lineage>
        <taxon>Eukaryota</taxon>
        <taxon>Metazoa</taxon>
        <taxon>Ecdysozoa</taxon>
        <taxon>Arthropoda</taxon>
        <taxon>Crustacea</taxon>
        <taxon>Multicrustacea</taxon>
        <taxon>Malacostraca</taxon>
        <taxon>Eumalacostraca</taxon>
        <taxon>Peracarida</taxon>
        <taxon>Isopoda</taxon>
        <taxon>Oniscidea</taxon>
        <taxon>Crinocheta</taxon>
        <taxon>Armadillidiidae</taxon>
        <taxon>Armadillidium</taxon>
    </lineage>
</organism>
<reference evidence="3 4" key="1">
    <citation type="journal article" date="2019" name="PLoS Biol.">
        <title>Sex chromosomes control vertical transmission of feminizing Wolbachia symbionts in an isopod.</title>
        <authorList>
            <person name="Becking T."/>
            <person name="Chebbi M.A."/>
            <person name="Giraud I."/>
            <person name="Moumen B."/>
            <person name="Laverre T."/>
            <person name="Caubet Y."/>
            <person name="Peccoud J."/>
            <person name="Gilbert C."/>
            <person name="Cordaux R."/>
        </authorList>
    </citation>
    <scope>NUCLEOTIDE SEQUENCE [LARGE SCALE GENOMIC DNA]</scope>
    <source>
        <strain evidence="3">ANa2</strain>
        <tissue evidence="3">Whole body excluding digestive tract and cuticle</tissue>
    </source>
</reference>
<comment type="similarity">
    <text evidence="2">Belongs to the tectonin family.</text>
</comment>
<sequence length="147" mass="16337">VYVGNKSHMVWAIDSNFRVYVREAIFPELSTGTSWVIVSGIRAQSLSISEDLVYAVTPCTGENFGGALYVREGITSTNYIGNSWKRIPTHSHKFQDITASVDNCIWGLERDGTIFKHSKLHLFDIKADGKVPPAIGDEEGNNNNWCS</sequence>
<dbReference type="EMBL" id="SEYY01024904">
    <property type="protein sequence ID" value="KAB7493792.1"/>
    <property type="molecule type" value="Genomic_DNA"/>
</dbReference>
<dbReference type="InterPro" id="IPR051513">
    <property type="entry name" value="Tectonin_beta-prop"/>
</dbReference>
<dbReference type="InterPro" id="IPR006624">
    <property type="entry name" value="Beta-propeller_rpt_TECPR"/>
</dbReference>
<protein>
    <recommendedName>
        <fullName evidence="5">Tectonin beta-propeller repeat-containing protein</fullName>
    </recommendedName>
</protein>
<dbReference type="OrthoDB" id="9930272at2759"/>
<dbReference type="AlphaFoldDB" id="A0A5N5SIX8"/>
<evidence type="ECO:0000256" key="1">
    <source>
        <dbReference type="ARBA" id="ARBA00022734"/>
    </source>
</evidence>
<evidence type="ECO:0000313" key="4">
    <source>
        <dbReference type="Proteomes" id="UP000326759"/>
    </source>
</evidence>
<dbReference type="GO" id="GO:0030246">
    <property type="term" value="F:carbohydrate binding"/>
    <property type="evidence" value="ECO:0007669"/>
    <property type="project" value="UniProtKB-KW"/>
</dbReference>
<accession>A0A5N5SIX8</accession>